<feature type="transmembrane region" description="Helical" evidence="1">
    <location>
        <begin position="388"/>
        <end position="406"/>
    </location>
</feature>
<feature type="transmembrane region" description="Helical" evidence="1">
    <location>
        <begin position="441"/>
        <end position="468"/>
    </location>
</feature>
<accession>A0A0F5FDI6</accession>
<dbReference type="STRING" id="443610.VE25_20255"/>
<evidence type="ECO:0000313" key="2">
    <source>
        <dbReference type="EMBL" id="KKB06984.1"/>
    </source>
</evidence>
<feature type="transmembrane region" description="Helical" evidence="1">
    <location>
        <begin position="243"/>
        <end position="261"/>
    </location>
</feature>
<name>A0A0F5FDI6_9HYPH</name>
<keyword evidence="1" id="KW-0812">Transmembrane</keyword>
<evidence type="ECO:0008006" key="4">
    <source>
        <dbReference type="Google" id="ProtNLM"/>
    </source>
</evidence>
<organism evidence="2 3">
    <name type="scientific">Devosia geojensis</name>
    <dbReference type="NCBI Taxonomy" id="443610"/>
    <lineage>
        <taxon>Bacteria</taxon>
        <taxon>Pseudomonadati</taxon>
        <taxon>Pseudomonadota</taxon>
        <taxon>Alphaproteobacteria</taxon>
        <taxon>Hyphomicrobiales</taxon>
        <taxon>Devosiaceae</taxon>
        <taxon>Devosia</taxon>
    </lineage>
</organism>
<keyword evidence="3" id="KW-1185">Reference proteome</keyword>
<sequence length="612" mass="64472">MVGAPHVGDELAMTPPAADRRAIDWPLFALAFLAAAAIFILRDRLGAADAPLLADTDDAMRMVVVRDLLAGQGWYDIVQHRLNTPWGAEIHWSRLIDLPIALLILVARPFAGPAGAEIFAAYAWPLLLFAVLLWVSARFALRLAGPAGLLPALILPILSPAVTNEFPPGRIDHHNVQIVLTLAIAWAAVESLKRPGFAVLAGVLCATALAIGTESLPAIAAAILAYGLVWIFMPDGSRPVRDFGLSFAGAALVHLAIALPPERWLAPACDALSISYVTAAAATGTAFVALAALGARPRGWPLRFALGIGAGLAAMGLVFALFPECLKGPYAAVAPWLVTNWIDAIAEAKPWWASLFELPAYTLAVGIPPLLGLAVICRHAFASREGRAEWLVLALFLGFATLVMLLQVRGARLATMPAIPAAAWLIAGLQERYLTTRAPGAGAALVAGWFGFAGVLVTVAVSAVVWLVPSPAQQVMETRAERAQCLMPPAFADLAALPPERIMAPIDLGSHLLLETPHSVVAAPYHRNEAGVLDAFAFFNAPVAEARGILDRRGIGLVVVCPAMPEMLGLADAADDSFVRLRAAGALPPWLADVSLGGPLEVYAVLPDASAR</sequence>
<keyword evidence="1" id="KW-0472">Membrane</keyword>
<feature type="transmembrane region" description="Helical" evidence="1">
    <location>
        <begin position="273"/>
        <end position="295"/>
    </location>
</feature>
<proteinExistence type="predicted"/>
<feature type="transmembrane region" description="Helical" evidence="1">
    <location>
        <begin position="358"/>
        <end position="376"/>
    </location>
</feature>
<dbReference type="EMBL" id="JZEX01000185">
    <property type="protein sequence ID" value="KKB06984.1"/>
    <property type="molecule type" value="Genomic_DNA"/>
</dbReference>
<feature type="transmembrane region" description="Helical" evidence="1">
    <location>
        <begin position="22"/>
        <end position="41"/>
    </location>
</feature>
<evidence type="ECO:0000313" key="3">
    <source>
        <dbReference type="Proteomes" id="UP000033632"/>
    </source>
</evidence>
<gene>
    <name evidence="2" type="ORF">VE25_20255</name>
</gene>
<feature type="transmembrane region" description="Helical" evidence="1">
    <location>
        <begin position="198"/>
        <end position="231"/>
    </location>
</feature>
<feature type="transmembrane region" description="Helical" evidence="1">
    <location>
        <begin position="302"/>
        <end position="322"/>
    </location>
</feature>
<keyword evidence="1" id="KW-1133">Transmembrane helix</keyword>
<dbReference type="Proteomes" id="UP000033632">
    <property type="component" value="Unassembled WGS sequence"/>
</dbReference>
<evidence type="ECO:0000256" key="1">
    <source>
        <dbReference type="SAM" id="Phobius"/>
    </source>
</evidence>
<protein>
    <recommendedName>
        <fullName evidence="4">GtrA family protein</fullName>
    </recommendedName>
</protein>
<feature type="transmembrane region" description="Helical" evidence="1">
    <location>
        <begin position="119"/>
        <end position="137"/>
    </location>
</feature>
<dbReference type="PATRIC" id="fig|443610.3.peg.2371"/>
<reference evidence="2 3" key="1">
    <citation type="submission" date="2015-03" db="EMBL/GenBank/DDBJ databases">
        <authorList>
            <person name="Hassan Y.I."/>
            <person name="Lepp D."/>
            <person name="Li X.-Z."/>
            <person name="Zhou T."/>
        </authorList>
    </citation>
    <scope>NUCLEOTIDE SEQUENCE [LARGE SCALE GENOMIC DNA]</scope>
    <source>
        <strain evidence="2 3">BD-c194</strain>
    </source>
</reference>
<dbReference type="AlphaFoldDB" id="A0A0F5FDI6"/>
<comment type="caution">
    <text evidence="2">The sequence shown here is derived from an EMBL/GenBank/DDBJ whole genome shotgun (WGS) entry which is preliminary data.</text>
</comment>